<gene>
    <name evidence="2" type="ORF">SHERM_20583</name>
</gene>
<feature type="region of interest" description="Disordered" evidence="1">
    <location>
        <begin position="102"/>
        <end position="140"/>
    </location>
</feature>
<sequence length="147" mass="16317">MESDVDSFIEDVLVNGKPWLSGMQEELAGSYMFVCAHNKRDRRCGVCGPILIEGFKEEIASKLGFEGPGMAMSHLMMFLNCSINELGREKSFDRIWRGQMGAKAKEDEQVEEPKHATETNANVNDKQLSETVTEVETEGVGKLLPGC</sequence>
<reference evidence="2" key="1">
    <citation type="submission" date="2019-12" db="EMBL/GenBank/DDBJ databases">
        <authorList>
            <person name="Scholes J."/>
        </authorList>
    </citation>
    <scope>NUCLEOTIDE SEQUENCE</scope>
</reference>
<organism evidence="2 3">
    <name type="scientific">Striga hermonthica</name>
    <name type="common">Purple witchweed</name>
    <name type="synonym">Buchnera hermonthica</name>
    <dbReference type="NCBI Taxonomy" id="68872"/>
    <lineage>
        <taxon>Eukaryota</taxon>
        <taxon>Viridiplantae</taxon>
        <taxon>Streptophyta</taxon>
        <taxon>Embryophyta</taxon>
        <taxon>Tracheophyta</taxon>
        <taxon>Spermatophyta</taxon>
        <taxon>Magnoliopsida</taxon>
        <taxon>eudicotyledons</taxon>
        <taxon>Gunneridae</taxon>
        <taxon>Pentapetalae</taxon>
        <taxon>asterids</taxon>
        <taxon>lamiids</taxon>
        <taxon>Lamiales</taxon>
        <taxon>Orobanchaceae</taxon>
        <taxon>Buchnereae</taxon>
        <taxon>Striga</taxon>
    </lineage>
</organism>
<dbReference type="AlphaFoldDB" id="A0A9N7N5F4"/>
<keyword evidence="3" id="KW-1185">Reference proteome</keyword>
<dbReference type="InterPro" id="IPR009737">
    <property type="entry name" value="Aim32/Apd1-like"/>
</dbReference>
<feature type="compositionally biased region" description="Basic and acidic residues" evidence="1">
    <location>
        <begin position="103"/>
        <end position="117"/>
    </location>
</feature>
<evidence type="ECO:0000256" key="1">
    <source>
        <dbReference type="SAM" id="MobiDB-lite"/>
    </source>
</evidence>
<dbReference type="Pfam" id="PF06999">
    <property type="entry name" value="Suc_Fer-like"/>
    <property type="match status" value="1"/>
</dbReference>
<comment type="caution">
    <text evidence="2">The sequence shown here is derived from an EMBL/GenBank/DDBJ whole genome shotgun (WGS) entry which is preliminary data.</text>
</comment>
<evidence type="ECO:0000313" key="2">
    <source>
        <dbReference type="EMBL" id="CAA0823424.1"/>
    </source>
</evidence>
<protein>
    <submittedName>
        <fullName evidence="2">Sucrase/ferredoxin-like family protein</fullName>
    </submittedName>
</protein>
<dbReference type="EMBL" id="CACSLK010024540">
    <property type="protein sequence ID" value="CAA0823424.1"/>
    <property type="molecule type" value="Genomic_DNA"/>
</dbReference>
<evidence type="ECO:0000313" key="3">
    <source>
        <dbReference type="Proteomes" id="UP001153555"/>
    </source>
</evidence>
<dbReference type="PANTHER" id="PTHR31902:SF10">
    <property type="entry name" value="SUCRASE_FERREDOXIN-LIKE FAMILY PROTEIN"/>
    <property type="match status" value="1"/>
</dbReference>
<dbReference type="Proteomes" id="UP001153555">
    <property type="component" value="Unassembled WGS sequence"/>
</dbReference>
<dbReference type="PANTHER" id="PTHR31902">
    <property type="entry name" value="ACTIN PATCHES DISTAL PROTEIN 1"/>
    <property type="match status" value="1"/>
</dbReference>
<dbReference type="OrthoDB" id="10253744at2759"/>
<name>A0A9N7N5F4_STRHE</name>
<proteinExistence type="predicted"/>
<accession>A0A9N7N5F4</accession>
<feature type="compositionally biased region" description="Low complexity" evidence="1">
    <location>
        <begin position="130"/>
        <end position="140"/>
    </location>
</feature>